<name>A0A481Z2U8_9VIRU</name>
<organism evidence="1">
    <name type="scientific">Pithovirus LCPAC101</name>
    <dbReference type="NCBI Taxonomy" id="2506586"/>
    <lineage>
        <taxon>Viruses</taxon>
        <taxon>Pithoviruses</taxon>
    </lineage>
</organism>
<dbReference type="EMBL" id="MK500460">
    <property type="protein sequence ID" value="QBK90063.1"/>
    <property type="molecule type" value="Genomic_DNA"/>
</dbReference>
<reference evidence="1" key="1">
    <citation type="journal article" date="2019" name="MBio">
        <title>Virus Genomes from Deep Sea Sediments Expand the Ocean Megavirome and Support Independent Origins of Viral Gigantism.</title>
        <authorList>
            <person name="Backstrom D."/>
            <person name="Yutin N."/>
            <person name="Jorgensen S.L."/>
            <person name="Dharamshi J."/>
            <person name="Homa F."/>
            <person name="Zaremba-Niedwiedzka K."/>
            <person name="Spang A."/>
            <person name="Wolf Y.I."/>
            <person name="Koonin E.V."/>
            <person name="Ettema T.J."/>
        </authorList>
    </citation>
    <scope>NUCLEOTIDE SEQUENCE</scope>
</reference>
<proteinExistence type="predicted"/>
<accession>A0A481Z2U8</accession>
<sequence length="242" mass="28856">MFIFTVSEYDSVKKYKHAIHIGKKRILLTSPDHITSFNYSNYIINNADKPNIWIIHDVLSPSIEAIKYMSNRLKDSPRGKHDVIDIRTKLRDININLYDNNNVNNIIKLYDSTVYKELYYLNTSLLTWVCNNEVIMLYYNETKFINKLRSYNIMNKLKIPYPNIIEYEILNYEFILIVDYISIPLSKKFKTFNELSYDINDQIVLIMDILKCNNYILKLELKYFSLLGNVIYYTGNIYDIEK</sequence>
<evidence type="ECO:0000313" key="1">
    <source>
        <dbReference type="EMBL" id="QBK90063.1"/>
    </source>
</evidence>
<gene>
    <name evidence="1" type="ORF">LCPAC101_03480</name>
</gene>
<protein>
    <submittedName>
        <fullName evidence="1">Uncharacterized protein</fullName>
    </submittedName>
</protein>